<evidence type="ECO:0000259" key="1">
    <source>
        <dbReference type="Pfam" id="PF21599"/>
    </source>
</evidence>
<dbReference type="Pfam" id="PF21599">
    <property type="entry name" value="ZSWIM3_N"/>
    <property type="match status" value="1"/>
</dbReference>
<dbReference type="Proteomes" id="UP001154078">
    <property type="component" value="Chromosome 7"/>
</dbReference>
<protein>
    <recommendedName>
        <fullName evidence="1">ZSWIM3 N-terminal domain-containing protein</fullName>
    </recommendedName>
</protein>
<evidence type="ECO:0000313" key="2">
    <source>
        <dbReference type="EMBL" id="CAH0560493.1"/>
    </source>
</evidence>
<feature type="domain" description="ZSWIM3 N-terminal" evidence="1">
    <location>
        <begin position="1"/>
        <end position="110"/>
    </location>
</feature>
<dbReference type="AlphaFoldDB" id="A0A9P0BCJ0"/>
<sequence length="157" mass="18499">MEIGNKYESFSALEKTIDAYCHANFINLWKRDSRRIAASRIIKKIKLELVYYEVKYACIHGGRTYFKRGKGMHDTSTFKLQEPCMFFLRFRVDDKGKNLELRSLHLNHNHEISKISFLHYPGERKLLSEMENEARNAIALKANKKCYNSNFSKNQAK</sequence>
<accession>A0A9P0BCJ0</accession>
<keyword evidence="3" id="KW-1185">Reference proteome</keyword>
<dbReference type="InterPro" id="IPR040854">
    <property type="entry name" value="ZSWIM9"/>
</dbReference>
<dbReference type="OrthoDB" id="124789at2759"/>
<evidence type="ECO:0000313" key="3">
    <source>
        <dbReference type="Proteomes" id="UP001154078"/>
    </source>
</evidence>
<gene>
    <name evidence="2" type="ORF">MELIAE_LOCUS10239</name>
</gene>
<proteinExistence type="predicted"/>
<dbReference type="PANTHER" id="PTHR47086:SF4">
    <property type="entry name" value="BTB DOMAIN-CONTAINING PROTEIN"/>
    <property type="match status" value="1"/>
</dbReference>
<name>A0A9P0BCJ0_BRAAE</name>
<dbReference type="EMBL" id="OV121138">
    <property type="protein sequence ID" value="CAH0560493.1"/>
    <property type="molecule type" value="Genomic_DNA"/>
</dbReference>
<dbReference type="InterPro" id="IPR048325">
    <property type="entry name" value="ZSWIM3_N"/>
</dbReference>
<reference evidence="2" key="1">
    <citation type="submission" date="2021-12" db="EMBL/GenBank/DDBJ databases">
        <authorList>
            <person name="King R."/>
        </authorList>
    </citation>
    <scope>NUCLEOTIDE SEQUENCE</scope>
</reference>
<dbReference type="PANTHER" id="PTHR47086">
    <property type="entry name" value="BTB DOMAIN-CONTAINING PROTEIN"/>
    <property type="match status" value="1"/>
</dbReference>
<organism evidence="2 3">
    <name type="scientific">Brassicogethes aeneus</name>
    <name type="common">Rape pollen beetle</name>
    <name type="synonym">Meligethes aeneus</name>
    <dbReference type="NCBI Taxonomy" id="1431903"/>
    <lineage>
        <taxon>Eukaryota</taxon>
        <taxon>Metazoa</taxon>
        <taxon>Ecdysozoa</taxon>
        <taxon>Arthropoda</taxon>
        <taxon>Hexapoda</taxon>
        <taxon>Insecta</taxon>
        <taxon>Pterygota</taxon>
        <taxon>Neoptera</taxon>
        <taxon>Endopterygota</taxon>
        <taxon>Coleoptera</taxon>
        <taxon>Polyphaga</taxon>
        <taxon>Cucujiformia</taxon>
        <taxon>Nitidulidae</taxon>
        <taxon>Meligethinae</taxon>
        <taxon>Brassicogethes</taxon>
    </lineage>
</organism>